<dbReference type="OrthoDB" id="1448648at2"/>
<proteinExistence type="predicted"/>
<evidence type="ECO:0000313" key="2">
    <source>
        <dbReference type="Proteomes" id="UP000182510"/>
    </source>
</evidence>
<reference evidence="1 2" key="1">
    <citation type="submission" date="2016-11" db="EMBL/GenBank/DDBJ databases">
        <title>Gramella sp. LPB0144 isolated from marine environment.</title>
        <authorList>
            <person name="Kim E."/>
            <person name="Yi H."/>
        </authorList>
    </citation>
    <scope>NUCLEOTIDE SEQUENCE [LARGE SCALE GENOMIC DNA]</scope>
    <source>
        <strain evidence="1 2">LPB0144</strain>
    </source>
</reference>
<dbReference type="EMBL" id="CP018153">
    <property type="protein sequence ID" value="APG60178.1"/>
    <property type="molecule type" value="Genomic_DNA"/>
</dbReference>
<evidence type="ECO:0000313" key="1">
    <source>
        <dbReference type="EMBL" id="APG60178.1"/>
    </source>
</evidence>
<sequence length="50" mass="6018">MKKKLFRQLAKLNKKLLPSYSKQRLDLQKASKFQMLIIGWRLWVTKNALD</sequence>
<dbReference type="KEGG" id="grl:LPB144_07025"/>
<protein>
    <submittedName>
        <fullName evidence="1">SsrA-binding protein</fullName>
    </submittedName>
</protein>
<dbReference type="AlphaFoldDB" id="A0A1L3J4W5"/>
<keyword evidence="2" id="KW-1185">Reference proteome</keyword>
<name>A0A1L3J4W5_9FLAO</name>
<organism evidence="1 2">
    <name type="scientific">Christiangramia salexigens</name>
    <dbReference type="NCBI Taxonomy" id="1913577"/>
    <lineage>
        <taxon>Bacteria</taxon>
        <taxon>Pseudomonadati</taxon>
        <taxon>Bacteroidota</taxon>
        <taxon>Flavobacteriia</taxon>
        <taxon>Flavobacteriales</taxon>
        <taxon>Flavobacteriaceae</taxon>
        <taxon>Christiangramia</taxon>
    </lineage>
</organism>
<dbReference type="RefSeq" id="WP_072552825.1">
    <property type="nucleotide sequence ID" value="NZ_CP018153.1"/>
</dbReference>
<dbReference type="Proteomes" id="UP000182510">
    <property type="component" value="Chromosome"/>
</dbReference>
<gene>
    <name evidence="1" type="ORF">LPB144_07025</name>
</gene>
<dbReference type="STRING" id="1913577.LPB144_07025"/>
<accession>A0A1L3J4W5</accession>